<feature type="transmembrane region" description="Helical" evidence="5">
    <location>
        <begin position="93"/>
        <end position="112"/>
    </location>
</feature>
<keyword evidence="3 5" id="KW-1133">Transmembrane helix</keyword>
<evidence type="ECO:0000256" key="2">
    <source>
        <dbReference type="ARBA" id="ARBA00022692"/>
    </source>
</evidence>
<evidence type="ECO:0000256" key="5">
    <source>
        <dbReference type="RuleBase" id="RU004379"/>
    </source>
</evidence>
<comment type="subcellular location">
    <subcellularLocation>
        <location evidence="1">Membrane</location>
        <topology evidence="1">Multi-pass membrane protein</topology>
    </subcellularLocation>
</comment>
<protein>
    <submittedName>
        <fullName evidence="6">Uncharacterized protein</fullName>
    </submittedName>
</protein>
<feature type="transmembrane region" description="Helical" evidence="5">
    <location>
        <begin position="59"/>
        <end position="81"/>
    </location>
</feature>
<comment type="similarity">
    <text evidence="5">Belongs to the BI1 family.</text>
</comment>
<feature type="transmembrane region" description="Helical" evidence="5">
    <location>
        <begin position="247"/>
        <end position="269"/>
    </location>
</feature>
<feature type="transmembrane region" description="Helical" evidence="5">
    <location>
        <begin position="150"/>
        <end position="168"/>
    </location>
</feature>
<feature type="transmembrane region" description="Helical" evidence="5">
    <location>
        <begin position="207"/>
        <end position="226"/>
    </location>
</feature>
<name>A0ABP0IKH4_9DINO</name>
<sequence>SSWDGLFNAFEVPGSKLYRITVCRRMEELQGEEQVLVNASIKGAPVAVRKGFVQKVYGILTMQLALTVLIATEIVLLAGASGDVAAWITRHEWLLWVSVFGTFSVMCCMLCCRDLMRRFPTNYIFLFTFTAFEAILIGLVSTMFTPQSLLLAAGVTTLIFLALTVYAMQANTDFTGSAPYLFAGFLALFIFGLILGLLPLMGVPISISTAIYDCLGVLLFSFAIIFDTQLMLGEWGGHKVAVSIDEYVFAALNLYMDIINIFLHVLSLFGERRR</sequence>
<evidence type="ECO:0000256" key="4">
    <source>
        <dbReference type="ARBA" id="ARBA00023136"/>
    </source>
</evidence>
<organism evidence="6 7">
    <name type="scientific">Durusdinium trenchii</name>
    <dbReference type="NCBI Taxonomy" id="1381693"/>
    <lineage>
        <taxon>Eukaryota</taxon>
        <taxon>Sar</taxon>
        <taxon>Alveolata</taxon>
        <taxon>Dinophyceae</taxon>
        <taxon>Suessiales</taxon>
        <taxon>Symbiodiniaceae</taxon>
        <taxon>Durusdinium</taxon>
    </lineage>
</organism>
<keyword evidence="4 5" id="KW-0472">Membrane</keyword>
<feature type="transmembrane region" description="Helical" evidence="5">
    <location>
        <begin position="124"/>
        <end position="144"/>
    </location>
</feature>
<dbReference type="PANTHER" id="PTHR23291">
    <property type="entry name" value="BAX INHIBITOR-RELATED"/>
    <property type="match status" value="1"/>
</dbReference>
<gene>
    <name evidence="6" type="ORF">CCMP2556_LOCUS7138</name>
</gene>
<evidence type="ECO:0000256" key="1">
    <source>
        <dbReference type="ARBA" id="ARBA00004141"/>
    </source>
</evidence>
<dbReference type="Proteomes" id="UP001642484">
    <property type="component" value="Unassembled WGS sequence"/>
</dbReference>
<feature type="transmembrane region" description="Helical" evidence="5">
    <location>
        <begin position="180"/>
        <end position="201"/>
    </location>
</feature>
<keyword evidence="7" id="KW-1185">Reference proteome</keyword>
<comment type="caution">
    <text evidence="6">The sequence shown here is derived from an EMBL/GenBank/DDBJ whole genome shotgun (WGS) entry which is preliminary data.</text>
</comment>
<proteinExistence type="inferred from homology"/>
<dbReference type="Pfam" id="PF01027">
    <property type="entry name" value="Bax1-I"/>
    <property type="match status" value="1"/>
</dbReference>
<reference evidence="6 7" key="1">
    <citation type="submission" date="2024-02" db="EMBL/GenBank/DDBJ databases">
        <authorList>
            <person name="Chen Y."/>
            <person name="Shah S."/>
            <person name="Dougan E. K."/>
            <person name="Thang M."/>
            <person name="Chan C."/>
        </authorList>
    </citation>
    <scope>NUCLEOTIDE SEQUENCE [LARGE SCALE GENOMIC DNA]</scope>
</reference>
<evidence type="ECO:0000313" key="7">
    <source>
        <dbReference type="Proteomes" id="UP001642484"/>
    </source>
</evidence>
<feature type="non-terminal residue" evidence="6">
    <location>
        <position position="1"/>
    </location>
</feature>
<keyword evidence="2 5" id="KW-0812">Transmembrane</keyword>
<accession>A0ABP0IKH4</accession>
<dbReference type="PANTHER" id="PTHR23291:SF47">
    <property type="entry name" value="TRANSMEMBRANE BAX INHIBITOR MOTIF CONTAINING 7"/>
    <property type="match status" value="1"/>
</dbReference>
<evidence type="ECO:0000313" key="6">
    <source>
        <dbReference type="EMBL" id="CAK9003079.1"/>
    </source>
</evidence>
<evidence type="ECO:0000256" key="3">
    <source>
        <dbReference type="ARBA" id="ARBA00022989"/>
    </source>
</evidence>
<dbReference type="EMBL" id="CAXAMN010003125">
    <property type="protein sequence ID" value="CAK9003079.1"/>
    <property type="molecule type" value="Genomic_DNA"/>
</dbReference>
<dbReference type="InterPro" id="IPR006214">
    <property type="entry name" value="Bax_inhibitor_1-related"/>
</dbReference>